<protein>
    <submittedName>
        <fullName evidence="1">Uncharacterized protein</fullName>
    </submittedName>
</protein>
<accession>A0A0H5QZV9</accession>
<proteinExistence type="predicted"/>
<evidence type="ECO:0000313" key="1">
    <source>
        <dbReference type="EMBL" id="CRZ07435.1"/>
    </source>
</evidence>
<reference evidence="1" key="1">
    <citation type="submission" date="2015-04" db="EMBL/GenBank/DDBJ databases">
        <title>The genome sequence of the plant pathogenic Rhizarian Plasmodiophora brassicae reveals insights in its biotrophic life cycle and the origin of chitin synthesis.</title>
        <authorList>
            <person name="Schwelm A."/>
            <person name="Fogelqvist J."/>
            <person name="Knaust A."/>
            <person name="Julke S."/>
            <person name="Lilja T."/>
            <person name="Dhandapani V."/>
            <person name="Bonilla-Rosso G."/>
            <person name="Karlsson M."/>
            <person name="Shevchenko A."/>
            <person name="Choi S.R."/>
            <person name="Kim H.G."/>
            <person name="Park J.Y."/>
            <person name="Lim Y.P."/>
            <person name="Ludwig-Muller J."/>
            <person name="Dixelius C."/>
        </authorList>
    </citation>
    <scope>NUCLEOTIDE SEQUENCE</scope>
    <source>
        <tissue evidence="1">Potato root galls</tissue>
    </source>
</reference>
<sequence>MAAFIDLLWNHPVRSPSARIVIESKDPTVAHDNVAFLIESEVSGSPIFRLLLMLSSFFRLSGILKPTPLYNLYPFRYLSVFSKCVLTYRCPRFSLAQTVTLVYFFVLDVDEIDGFLSSLTQISNAFAIILILKPGHVYVYRIDPMHSSDLR</sequence>
<dbReference type="EMBL" id="HACM01006993">
    <property type="protein sequence ID" value="CRZ07435.1"/>
    <property type="molecule type" value="Transcribed_RNA"/>
</dbReference>
<dbReference type="AlphaFoldDB" id="A0A0H5QZV9"/>
<organism evidence="1">
    <name type="scientific">Spongospora subterranea</name>
    <dbReference type="NCBI Taxonomy" id="70186"/>
    <lineage>
        <taxon>Eukaryota</taxon>
        <taxon>Sar</taxon>
        <taxon>Rhizaria</taxon>
        <taxon>Endomyxa</taxon>
        <taxon>Phytomyxea</taxon>
        <taxon>Plasmodiophorida</taxon>
        <taxon>Plasmodiophoridae</taxon>
        <taxon>Spongospora</taxon>
    </lineage>
</organism>
<name>A0A0H5QZV9_9EUKA</name>